<reference evidence="2" key="1">
    <citation type="journal article" date="2021" name="Proc. Natl. Acad. Sci. U.S.A.">
        <title>A Catalog of Tens of Thousands of Viruses from Human Metagenomes Reveals Hidden Associations with Chronic Diseases.</title>
        <authorList>
            <person name="Tisza M.J."/>
            <person name="Buck C.B."/>
        </authorList>
    </citation>
    <scope>NUCLEOTIDE SEQUENCE</scope>
    <source>
        <strain evidence="2">Ct8wU2</strain>
    </source>
</reference>
<organism evidence="2">
    <name type="scientific">Siphoviridae sp. ct8wU2</name>
    <dbReference type="NCBI Taxonomy" id="2827791"/>
    <lineage>
        <taxon>Viruses</taxon>
        <taxon>Duplodnaviria</taxon>
        <taxon>Heunggongvirae</taxon>
        <taxon>Uroviricota</taxon>
        <taxon>Caudoviricetes</taxon>
    </lineage>
</organism>
<protein>
    <submittedName>
        <fullName evidence="2">Uncharacterized protein</fullName>
    </submittedName>
</protein>
<evidence type="ECO:0000313" key="2">
    <source>
        <dbReference type="EMBL" id="DAF55775.1"/>
    </source>
</evidence>
<sequence length="118" mass="13071">MPTKKQLDNLKNGKATRFRSGEEAARNGKKGGQASGEARRRLKSFRELDADFTTDDERKEMLDALKLKAKRGNIKAFEIYRDTVGLKPKENVEISGELANPFAGLTDAELKKLAGMDG</sequence>
<accession>A0A8S5SYL2</accession>
<dbReference type="EMBL" id="BK032699">
    <property type="protein sequence ID" value="DAF55775.1"/>
    <property type="molecule type" value="Genomic_DNA"/>
</dbReference>
<evidence type="ECO:0000256" key="1">
    <source>
        <dbReference type="SAM" id="MobiDB-lite"/>
    </source>
</evidence>
<proteinExistence type="predicted"/>
<name>A0A8S5SYL2_9CAUD</name>
<feature type="region of interest" description="Disordered" evidence="1">
    <location>
        <begin position="1"/>
        <end position="40"/>
    </location>
</feature>